<dbReference type="AlphaFoldDB" id="Q5ZAH6"/>
<reference evidence="1" key="1">
    <citation type="journal article" date="2002" name="Nature">
        <title>The genome sequence and structure of rice chromosome 1.</title>
        <authorList>
            <person name="Sasaki T."/>
            <person name="Matsumoto T."/>
            <person name="Yamamoto K."/>
            <person name="Sakata K."/>
            <person name="Baba T."/>
            <person name="Katayose Y."/>
            <person name="Wu J."/>
            <person name="Niimura Y."/>
            <person name="Cheng Z."/>
            <person name="Nagamura Y."/>
            <person name="Antonio B.A."/>
            <person name="Kanamori H."/>
            <person name="Hosokawa S."/>
            <person name="Masukawa M."/>
            <person name="Arikawa K."/>
            <person name="Chiden Y."/>
            <person name="Hayashi M."/>
            <person name="Okamoto M."/>
            <person name="Ando T."/>
            <person name="Aoki H."/>
            <person name="Arita K."/>
            <person name="Hamada M."/>
            <person name="Harada C."/>
            <person name="Hijishita S."/>
            <person name="Honda M."/>
            <person name="Ichikawa Y."/>
            <person name="Idonuma A."/>
            <person name="Iijima M."/>
            <person name="Ikeda M."/>
            <person name="Ikeno M."/>
            <person name="Itoh S."/>
            <person name="Itoh T."/>
            <person name="Itoh Y."/>
            <person name="Itoh Y."/>
            <person name="Iwabuchi A."/>
            <person name="Kamiya K."/>
            <person name="Karasawa W."/>
            <person name="Katagiri S."/>
            <person name="Kikuta A."/>
            <person name="Kobayashi N."/>
            <person name="Kono I."/>
            <person name="Machita K."/>
            <person name="Maehara T."/>
            <person name="Mizuno H."/>
            <person name="Mizubayashi T."/>
            <person name="Mukai Y."/>
            <person name="Nagasaki H."/>
            <person name="Nakashima M."/>
            <person name="Nakama Y."/>
            <person name="Nakamichi Y."/>
            <person name="Nakamura M."/>
            <person name="Namiki N."/>
            <person name="Negishi M."/>
            <person name="Ohta I."/>
            <person name="Ono N."/>
            <person name="Saji S."/>
            <person name="Sakai K."/>
            <person name="Shibata M."/>
            <person name="Shimokawa T."/>
            <person name="Shomura A."/>
            <person name="Song J."/>
            <person name="Takazaki Y."/>
            <person name="Terasawa K."/>
            <person name="Tsuji K."/>
            <person name="Waki K."/>
            <person name="Yamagata H."/>
            <person name="Yamane H."/>
            <person name="Yoshiki S."/>
            <person name="Yoshihara R."/>
            <person name="Yukawa K."/>
            <person name="Zhong H."/>
            <person name="Iwama H."/>
            <person name="Endo T."/>
            <person name="Ito H."/>
            <person name="Hahn J.H."/>
            <person name="Kim H.I."/>
            <person name="Eun M.Y."/>
            <person name="Yano M."/>
            <person name="Jiang J."/>
            <person name="Gojobori T."/>
        </authorList>
    </citation>
    <scope>NUCLEOTIDE SEQUENCE</scope>
</reference>
<dbReference type="EMBL" id="AP003341">
    <property type="protein sequence ID" value="BAD53231.1"/>
    <property type="molecule type" value="Genomic_DNA"/>
</dbReference>
<sequence>MNRVLHGNDKGYSDCIHIGFPSSTWTMGYLWGSSAVSDLVGHEFEEKDYLVVDYESALQTAKSTTDR</sequence>
<name>Q5ZAH6_ORYSJ</name>
<reference evidence="3" key="2">
    <citation type="journal article" date="2005" name="Nature">
        <title>The map-based sequence of the rice genome.</title>
        <authorList>
            <consortium name="International rice genome sequencing project (IRGSP)"/>
            <person name="Matsumoto T."/>
            <person name="Wu J."/>
            <person name="Kanamori H."/>
            <person name="Katayose Y."/>
            <person name="Fujisawa M."/>
            <person name="Namiki N."/>
            <person name="Mizuno H."/>
            <person name="Yamamoto K."/>
            <person name="Antonio B.A."/>
            <person name="Baba T."/>
            <person name="Sakata K."/>
            <person name="Nagamura Y."/>
            <person name="Aoki H."/>
            <person name="Arikawa K."/>
            <person name="Arita K."/>
            <person name="Bito T."/>
            <person name="Chiden Y."/>
            <person name="Fujitsuka N."/>
            <person name="Fukunaka R."/>
            <person name="Hamada M."/>
            <person name="Harada C."/>
            <person name="Hayashi A."/>
            <person name="Hijishita S."/>
            <person name="Honda M."/>
            <person name="Hosokawa S."/>
            <person name="Ichikawa Y."/>
            <person name="Idonuma A."/>
            <person name="Iijima M."/>
            <person name="Ikeda M."/>
            <person name="Ikeno M."/>
            <person name="Ito K."/>
            <person name="Ito S."/>
            <person name="Ito T."/>
            <person name="Ito Y."/>
            <person name="Ito Y."/>
            <person name="Iwabuchi A."/>
            <person name="Kamiya K."/>
            <person name="Karasawa W."/>
            <person name="Kurita K."/>
            <person name="Katagiri S."/>
            <person name="Kikuta A."/>
            <person name="Kobayashi H."/>
            <person name="Kobayashi N."/>
            <person name="Machita K."/>
            <person name="Maehara T."/>
            <person name="Masukawa M."/>
            <person name="Mizubayashi T."/>
            <person name="Mukai Y."/>
            <person name="Nagasaki H."/>
            <person name="Nagata Y."/>
            <person name="Naito S."/>
            <person name="Nakashima M."/>
            <person name="Nakama Y."/>
            <person name="Nakamichi Y."/>
            <person name="Nakamura M."/>
            <person name="Meguro A."/>
            <person name="Negishi M."/>
            <person name="Ohta I."/>
            <person name="Ohta T."/>
            <person name="Okamoto M."/>
            <person name="Ono N."/>
            <person name="Saji S."/>
            <person name="Sakaguchi M."/>
            <person name="Sakai K."/>
            <person name="Shibata M."/>
            <person name="Shimokawa T."/>
            <person name="Song J."/>
            <person name="Takazaki Y."/>
            <person name="Terasawa K."/>
            <person name="Tsugane M."/>
            <person name="Tsuji K."/>
            <person name="Ueda S."/>
            <person name="Waki K."/>
            <person name="Yamagata H."/>
            <person name="Yamamoto M."/>
            <person name="Yamamoto S."/>
            <person name="Yamane H."/>
            <person name="Yoshiki S."/>
            <person name="Yoshihara R."/>
            <person name="Yukawa K."/>
            <person name="Zhong H."/>
            <person name="Yano M."/>
            <person name="Yuan Q."/>
            <person name="Ouyang S."/>
            <person name="Liu J."/>
            <person name="Jones K.M."/>
            <person name="Gansberger K."/>
            <person name="Moffat K."/>
            <person name="Hill J."/>
            <person name="Bera J."/>
            <person name="Fadrosh D."/>
            <person name="Jin S."/>
            <person name="Johri S."/>
            <person name="Kim M."/>
            <person name="Overton L."/>
            <person name="Reardon M."/>
            <person name="Tsitrin T."/>
            <person name="Vuong H."/>
            <person name="Weaver B."/>
            <person name="Ciecko A."/>
            <person name="Tallon L."/>
            <person name="Jackson J."/>
            <person name="Pai G."/>
            <person name="Aken S.V."/>
            <person name="Utterback T."/>
            <person name="Reidmuller S."/>
            <person name="Feldblyum T."/>
            <person name="Hsiao J."/>
            <person name="Zismann V."/>
            <person name="Iobst S."/>
            <person name="de Vazeille A.R."/>
            <person name="Buell C.R."/>
            <person name="Ying K."/>
            <person name="Li Y."/>
            <person name="Lu T."/>
            <person name="Huang Y."/>
            <person name="Zhao Q."/>
            <person name="Feng Q."/>
            <person name="Zhang L."/>
            <person name="Zhu J."/>
            <person name="Weng Q."/>
            <person name="Mu J."/>
            <person name="Lu Y."/>
            <person name="Fan D."/>
            <person name="Liu Y."/>
            <person name="Guan J."/>
            <person name="Zhang Y."/>
            <person name="Yu S."/>
            <person name="Liu X."/>
            <person name="Zhang Y."/>
            <person name="Hong G."/>
            <person name="Han B."/>
            <person name="Choisne N."/>
            <person name="Demange N."/>
            <person name="Orjeda G."/>
            <person name="Samain S."/>
            <person name="Cattolico L."/>
            <person name="Pelletier E."/>
            <person name="Couloux A."/>
            <person name="Segurens B."/>
            <person name="Wincker P."/>
            <person name="D'Hont A."/>
            <person name="Scarpelli C."/>
            <person name="Weissenbach J."/>
            <person name="Salanoubat M."/>
            <person name="Quetier F."/>
            <person name="Yu Y."/>
            <person name="Kim H.R."/>
            <person name="Rambo T."/>
            <person name="Currie J."/>
            <person name="Collura K."/>
            <person name="Luo M."/>
            <person name="Yang T."/>
            <person name="Ammiraju J.S.S."/>
            <person name="Engler F."/>
            <person name="Soderlund C."/>
            <person name="Wing R.A."/>
            <person name="Palmer L.E."/>
            <person name="de la Bastide M."/>
            <person name="Spiegel L."/>
            <person name="Nascimento L."/>
            <person name="Zutavern T."/>
            <person name="O'Shaughnessy A."/>
            <person name="Dike S."/>
            <person name="Dedhia N."/>
            <person name="Preston R."/>
            <person name="Balija V."/>
            <person name="McCombie W.R."/>
            <person name="Chow T."/>
            <person name="Chen H."/>
            <person name="Chung M."/>
            <person name="Chen C."/>
            <person name="Shaw J."/>
            <person name="Wu H."/>
            <person name="Hsiao K."/>
            <person name="Chao Y."/>
            <person name="Chu M."/>
            <person name="Cheng C."/>
            <person name="Hour A."/>
            <person name="Lee P."/>
            <person name="Lin S."/>
            <person name="Lin Y."/>
            <person name="Liou J."/>
            <person name="Liu S."/>
            <person name="Hsing Y."/>
            <person name="Raghuvanshi S."/>
            <person name="Mohanty A."/>
            <person name="Bharti A.K."/>
            <person name="Gaur A."/>
            <person name="Gupta V."/>
            <person name="Kumar D."/>
            <person name="Ravi V."/>
            <person name="Vij S."/>
            <person name="Kapur A."/>
            <person name="Khurana P."/>
            <person name="Khurana P."/>
            <person name="Khurana J.P."/>
            <person name="Tyagi A.K."/>
            <person name="Gaikwad K."/>
            <person name="Singh A."/>
            <person name="Dalal V."/>
            <person name="Srivastava S."/>
            <person name="Dixit A."/>
            <person name="Pal A.K."/>
            <person name="Ghazi I.A."/>
            <person name="Yadav M."/>
            <person name="Pandit A."/>
            <person name="Bhargava A."/>
            <person name="Sureshbabu K."/>
            <person name="Batra K."/>
            <person name="Sharma T.R."/>
            <person name="Mohapatra T."/>
            <person name="Singh N.K."/>
            <person name="Messing J."/>
            <person name="Nelson A.B."/>
            <person name="Fuks G."/>
            <person name="Kavchok S."/>
            <person name="Keizer G."/>
            <person name="Linton E."/>
            <person name="Llaca V."/>
            <person name="Song R."/>
            <person name="Tanyolac B."/>
            <person name="Young S."/>
            <person name="Ho-Il K."/>
            <person name="Hahn J.H."/>
            <person name="Sangsakoo G."/>
            <person name="Vanavichit A."/>
            <person name="de Mattos Luiz.A.T."/>
            <person name="Zimmer P.D."/>
            <person name="Malone G."/>
            <person name="Dellagostin O."/>
            <person name="de Oliveira A.C."/>
            <person name="Bevan M."/>
            <person name="Bancroft I."/>
            <person name="Minx P."/>
            <person name="Cordum H."/>
            <person name="Wilson R."/>
            <person name="Cheng Z."/>
            <person name="Jin W."/>
            <person name="Jiang J."/>
            <person name="Leong S.A."/>
            <person name="Iwama H."/>
            <person name="Gojobori T."/>
            <person name="Itoh T."/>
            <person name="Niimura Y."/>
            <person name="Fujii Y."/>
            <person name="Habara T."/>
            <person name="Sakai H."/>
            <person name="Sato Y."/>
            <person name="Wilson G."/>
            <person name="Kumar K."/>
            <person name="McCouch S."/>
            <person name="Juretic N."/>
            <person name="Hoen D."/>
            <person name="Wright S."/>
            <person name="Bruskiewich R."/>
            <person name="Bureau T."/>
            <person name="Miyao A."/>
            <person name="Hirochika H."/>
            <person name="Nishikawa T."/>
            <person name="Kadowaki K."/>
            <person name="Sugiura M."/>
            <person name="Burr B."/>
            <person name="Sasaki T."/>
        </authorList>
    </citation>
    <scope>NUCLEOTIDE SEQUENCE [LARGE SCALE GENOMIC DNA]</scope>
    <source>
        <strain evidence="3">cv. Nipponbare</strain>
    </source>
</reference>
<proteinExistence type="predicted"/>
<dbReference type="Proteomes" id="UP000000763">
    <property type="component" value="Chromosome 1"/>
</dbReference>
<dbReference type="Proteomes" id="UP000817658">
    <property type="component" value="Chromosome 1"/>
</dbReference>
<evidence type="ECO:0000313" key="3">
    <source>
        <dbReference type="Proteomes" id="UP000000763"/>
    </source>
</evidence>
<accession>Q5ZAH6</accession>
<protein>
    <submittedName>
        <fullName evidence="1">Uncharacterized protein</fullName>
    </submittedName>
</protein>
<evidence type="ECO:0000313" key="1">
    <source>
        <dbReference type="EMBL" id="BAD53231.1"/>
    </source>
</evidence>
<gene>
    <name evidence="1" type="ORF">OSJNBb0024F06.28</name>
    <name evidence="2" type="ORF">P0712E02.15</name>
</gene>
<reference evidence="3" key="3">
    <citation type="journal article" date="2008" name="Nucleic Acids Res.">
        <title>The rice annotation project database (RAP-DB): 2008 update.</title>
        <authorList>
            <consortium name="The rice annotation project (RAP)"/>
        </authorList>
    </citation>
    <scope>GENOME REANNOTATION</scope>
    <source>
        <strain evidence="3">cv. Nipponbare</strain>
    </source>
</reference>
<accession>Q5ZB15</accession>
<organism evidence="1">
    <name type="scientific">Oryza sativa subsp. japonica</name>
    <name type="common">Rice</name>
    <dbReference type="NCBI Taxonomy" id="39947"/>
    <lineage>
        <taxon>Eukaryota</taxon>
        <taxon>Viridiplantae</taxon>
        <taxon>Streptophyta</taxon>
        <taxon>Embryophyta</taxon>
        <taxon>Tracheophyta</taxon>
        <taxon>Spermatophyta</taxon>
        <taxon>Magnoliopsida</taxon>
        <taxon>Liliopsida</taxon>
        <taxon>Poales</taxon>
        <taxon>Poaceae</taxon>
        <taxon>BOP clade</taxon>
        <taxon>Oryzoideae</taxon>
        <taxon>Oryzeae</taxon>
        <taxon>Oryzinae</taxon>
        <taxon>Oryza</taxon>
        <taxon>Oryza sativa</taxon>
    </lineage>
</organism>
<dbReference type="EMBL" id="AP003492">
    <property type="protein sequence ID" value="BAD53404.1"/>
    <property type="molecule type" value="Genomic_DNA"/>
</dbReference>
<evidence type="ECO:0000313" key="2">
    <source>
        <dbReference type="EMBL" id="BAD53404.1"/>
    </source>
</evidence>